<evidence type="ECO:0000313" key="1">
    <source>
        <dbReference type="EMBL" id="BDS09547.1"/>
    </source>
</evidence>
<dbReference type="EMBL" id="AP026867">
    <property type="protein sequence ID" value="BDS09547.1"/>
    <property type="molecule type" value="Genomic_DNA"/>
</dbReference>
<evidence type="ECO:0000313" key="2">
    <source>
        <dbReference type="Proteomes" id="UP001060919"/>
    </source>
</evidence>
<proteinExistence type="predicted"/>
<protein>
    <submittedName>
        <fullName evidence="1">Uncharacterized protein</fullName>
    </submittedName>
</protein>
<name>A0A915VK68_9BACT</name>
<dbReference type="Proteomes" id="UP001060919">
    <property type="component" value="Chromosome"/>
</dbReference>
<keyword evidence="2" id="KW-1185">Reference proteome</keyword>
<accession>A0A915VK68</accession>
<reference evidence="1" key="1">
    <citation type="submission" date="2022-09" db="EMBL/GenBank/DDBJ databases">
        <title>Aureispira anguillicida sp. nov., isolated from Leptocephalus of Japanese eel Anguilla japonica.</title>
        <authorList>
            <person name="Yuasa K."/>
            <person name="Mekata T."/>
            <person name="Ikunari K."/>
        </authorList>
    </citation>
    <scope>NUCLEOTIDE SEQUENCE</scope>
    <source>
        <strain evidence="1">EL160426</strain>
    </source>
</reference>
<dbReference type="KEGG" id="aup:AsAng_0002480"/>
<organism evidence="1 2">
    <name type="scientific">Aureispira anguillae</name>
    <dbReference type="NCBI Taxonomy" id="2864201"/>
    <lineage>
        <taxon>Bacteria</taxon>
        <taxon>Pseudomonadati</taxon>
        <taxon>Bacteroidota</taxon>
        <taxon>Saprospiria</taxon>
        <taxon>Saprospirales</taxon>
        <taxon>Saprospiraceae</taxon>
        <taxon>Aureispira</taxon>
    </lineage>
</organism>
<sequence>MLLKHRTLTLFLRKKKLKPYNTFNIFAISSRAFIQKGFQHYKINPFNIEIA</sequence>
<dbReference type="AlphaFoldDB" id="A0A915VK68"/>
<gene>
    <name evidence="1" type="ORF">AsAng_0002480</name>
</gene>